<protein>
    <submittedName>
        <fullName evidence="2">Uncharacterized protein</fullName>
    </submittedName>
</protein>
<keyword evidence="1" id="KW-0175">Coiled coil</keyword>
<proteinExistence type="predicted"/>
<dbReference type="Gene3D" id="3.30.160.60">
    <property type="entry name" value="Classic Zinc Finger"/>
    <property type="match status" value="1"/>
</dbReference>
<sequence length="596" mass="67810">MSDLWRVFNERLTSAGYTLKDLIGNDSLFQIVAEEICGFAPQQVNELFKECKMYERKGGKVGNIPPIISSSSGVGENNEVLLNVPPRTTAPSGFSVEPSTTSQQGVLHTYPTTVVLSRAGTFLRHVSGNDTLISPLEVTEIPRSRKLMQSFRERLAAMHKPVGSIELLWKFCSPKMLDNLKNGYQLKNSDDKDLLCSSGIVLYRDNGTAAQFLQEPLMQLVRQGWSLVAFDTAVGKSRRLEEEEIRLLQHFPMEECFNSLNNDGYDSIRVIPCNAFVVFHRDQLIPRFAVSIQSPDIRQLNYSNIVNSVDSSREQNSFKKVEKDEKNDIYYSNSSSLPRVMKDQLQALNNSEDKTSEPFNNNNNNNNNIPFICHKHQGKEVEFWSPEEKRLLCSHCLFYEGYGKENCVLVVEALKDEAQKLEQWVQNALTFTNEIGTVTELFHSAEKDINRNEEERREEIREQFKRIHTKLNSLEGDLLAQVENKSGQQRHMLQNCFNNVQSIVHEVKRLIDDAKGPLSKYNSGITDYKTAVALLRVTQSAFTEWRPVPIPMYSVVSGWNRDILGEMEALLEPVSAIENEGQVELPEAVDVNYLKN</sequence>
<dbReference type="RefSeq" id="XP_028884934.1">
    <property type="nucleotide sequence ID" value="XM_029023738.1"/>
</dbReference>
<dbReference type="AlphaFoldDB" id="A0A1X0P209"/>
<dbReference type="STRING" id="67003.A0A1X0P209"/>
<reference evidence="2 3" key="1">
    <citation type="submission" date="2017-03" db="EMBL/GenBank/DDBJ databases">
        <title>An alternative strategy for trypanosome survival in the mammalian bloodstream revealed through genome and transcriptome analysis of the ubiquitous bovine parasite Trypanosoma (Megatrypanum) theileri.</title>
        <authorList>
            <person name="Kelly S."/>
            <person name="Ivens A."/>
            <person name="Mott A."/>
            <person name="O'Neill E."/>
            <person name="Emms D."/>
            <person name="Macleod O."/>
            <person name="Voorheis P."/>
            <person name="Matthews J."/>
            <person name="Matthews K."/>
            <person name="Carrington M."/>
        </authorList>
    </citation>
    <scope>NUCLEOTIDE SEQUENCE [LARGE SCALE GENOMIC DNA]</scope>
    <source>
        <strain evidence="2">Edinburgh</strain>
    </source>
</reference>
<dbReference type="EMBL" id="NBCO01000007">
    <property type="protein sequence ID" value="ORC90868.1"/>
    <property type="molecule type" value="Genomic_DNA"/>
</dbReference>
<accession>A0A1X0P209</accession>
<dbReference type="OrthoDB" id="271379at2759"/>
<dbReference type="SUPFAM" id="SSF57845">
    <property type="entry name" value="B-box zinc-binding domain"/>
    <property type="match status" value="1"/>
</dbReference>
<evidence type="ECO:0000313" key="3">
    <source>
        <dbReference type="Proteomes" id="UP000192257"/>
    </source>
</evidence>
<evidence type="ECO:0000256" key="1">
    <source>
        <dbReference type="SAM" id="Coils"/>
    </source>
</evidence>
<feature type="coiled-coil region" evidence="1">
    <location>
        <begin position="442"/>
        <end position="477"/>
    </location>
</feature>
<gene>
    <name evidence="2" type="ORF">TM35_000072920</name>
</gene>
<evidence type="ECO:0000313" key="2">
    <source>
        <dbReference type="EMBL" id="ORC90868.1"/>
    </source>
</evidence>
<comment type="caution">
    <text evidence="2">The sequence shown here is derived from an EMBL/GenBank/DDBJ whole genome shotgun (WGS) entry which is preliminary data.</text>
</comment>
<keyword evidence="3" id="KW-1185">Reference proteome</keyword>
<name>A0A1X0P209_9TRYP</name>
<dbReference type="VEuPathDB" id="TriTrypDB:TM35_000072920"/>
<organism evidence="2 3">
    <name type="scientific">Trypanosoma theileri</name>
    <dbReference type="NCBI Taxonomy" id="67003"/>
    <lineage>
        <taxon>Eukaryota</taxon>
        <taxon>Discoba</taxon>
        <taxon>Euglenozoa</taxon>
        <taxon>Kinetoplastea</taxon>
        <taxon>Metakinetoplastina</taxon>
        <taxon>Trypanosomatida</taxon>
        <taxon>Trypanosomatidae</taxon>
        <taxon>Trypanosoma</taxon>
    </lineage>
</organism>
<dbReference type="GeneID" id="39983518"/>
<dbReference type="Proteomes" id="UP000192257">
    <property type="component" value="Unassembled WGS sequence"/>
</dbReference>